<dbReference type="InterPro" id="IPR050256">
    <property type="entry name" value="Glycosyltransferase_2"/>
</dbReference>
<evidence type="ECO:0000256" key="4">
    <source>
        <dbReference type="ARBA" id="ARBA00022692"/>
    </source>
</evidence>
<keyword evidence="2" id="KW-0328">Glycosyltransferase</keyword>
<reference evidence="11 12" key="1">
    <citation type="submission" date="2020-05" db="EMBL/GenBank/DDBJ databases">
        <title>Complete genome sequence of Gemmatimonas greenlandica TET16.</title>
        <authorList>
            <person name="Zeng Y."/>
        </authorList>
    </citation>
    <scope>NUCLEOTIDE SEQUENCE [LARGE SCALE GENOMIC DNA]</scope>
    <source>
        <strain evidence="11 12">TET16</strain>
    </source>
</reference>
<dbReference type="KEGG" id="ggr:HKW67_05960"/>
<feature type="transmembrane region" description="Helical" evidence="9">
    <location>
        <begin position="222"/>
        <end position="239"/>
    </location>
</feature>
<dbReference type="Gene3D" id="3.90.550.10">
    <property type="entry name" value="Spore Coat Polysaccharide Biosynthesis Protein SpsA, Chain A"/>
    <property type="match status" value="1"/>
</dbReference>
<evidence type="ECO:0000313" key="12">
    <source>
        <dbReference type="Proteomes" id="UP000500938"/>
    </source>
</evidence>
<keyword evidence="7 9" id="KW-0472">Membrane</keyword>
<dbReference type="PANTHER" id="PTHR48090">
    <property type="entry name" value="UNDECAPRENYL-PHOSPHATE 4-DEOXY-4-FORMAMIDO-L-ARABINOSE TRANSFERASE-RELATED"/>
    <property type="match status" value="1"/>
</dbReference>
<dbReference type="SUPFAM" id="SSF53448">
    <property type="entry name" value="Nucleotide-diphospho-sugar transferases"/>
    <property type="match status" value="1"/>
</dbReference>
<feature type="transmembrane region" description="Helical" evidence="9">
    <location>
        <begin position="279"/>
        <end position="301"/>
    </location>
</feature>
<dbReference type="AlphaFoldDB" id="A0A6M4IJ14"/>
<dbReference type="InterPro" id="IPR029044">
    <property type="entry name" value="Nucleotide-diphossugar_trans"/>
</dbReference>
<dbReference type="CDD" id="cd04179">
    <property type="entry name" value="DPM_DPG-synthase_like"/>
    <property type="match status" value="1"/>
</dbReference>
<dbReference type="GO" id="GO:0005886">
    <property type="term" value="C:plasma membrane"/>
    <property type="evidence" value="ECO:0007669"/>
    <property type="project" value="TreeGrafter"/>
</dbReference>
<keyword evidence="5" id="KW-0448">Lipopolysaccharide biosynthesis</keyword>
<evidence type="ECO:0000256" key="5">
    <source>
        <dbReference type="ARBA" id="ARBA00022985"/>
    </source>
</evidence>
<keyword evidence="12" id="KW-1185">Reference proteome</keyword>
<dbReference type="Pfam" id="PF00535">
    <property type="entry name" value="Glycos_transf_2"/>
    <property type="match status" value="1"/>
</dbReference>
<gene>
    <name evidence="11" type="ORF">HKW67_05960</name>
</gene>
<keyword evidence="6 9" id="KW-1133">Transmembrane helix</keyword>
<evidence type="ECO:0000313" key="11">
    <source>
        <dbReference type="EMBL" id="QJR35084.1"/>
    </source>
</evidence>
<evidence type="ECO:0000256" key="6">
    <source>
        <dbReference type="ARBA" id="ARBA00022989"/>
    </source>
</evidence>
<evidence type="ECO:0000256" key="7">
    <source>
        <dbReference type="ARBA" id="ARBA00023136"/>
    </source>
</evidence>
<feature type="transmembrane region" description="Helical" evidence="9">
    <location>
        <begin position="246"/>
        <end position="273"/>
    </location>
</feature>
<dbReference type="EMBL" id="CP053085">
    <property type="protein sequence ID" value="QJR35084.1"/>
    <property type="molecule type" value="Genomic_DNA"/>
</dbReference>
<evidence type="ECO:0000256" key="1">
    <source>
        <dbReference type="ARBA" id="ARBA00022475"/>
    </source>
</evidence>
<dbReference type="GO" id="GO:0009103">
    <property type="term" value="P:lipopolysaccharide biosynthetic process"/>
    <property type="evidence" value="ECO:0007669"/>
    <property type="project" value="UniProtKB-KW"/>
</dbReference>
<dbReference type="GO" id="GO:0016757">
    <property type="term" value="F:glycosyltransferase activity"/>
    <property type="evidence" value="ECO:0007669"/>
    <property type="project" value="UniProtKB-KW"/>
</dbReference>
<dbReference type="InterPro" id="IPR001173">
    <property type="entry name" value="Glyco_trans_2-like"/>
</dbReference>
<keyword evidence="3 11" id="KW-0808">Transferase</keyword>
<evidence type="ECO:0000256" key="9">
    <source>
        <dbReference type="SAM" id="Phobius"/>
    </source>
</evidence>
<organism evidence="11 12">
    <name type="scientific">Gemmatimonas groenlandica</name>
    <dbReference type="NCBI Taxonomy" id="2732249"/>
    <lineage>
        <taxon>Bacteria</taxon>
        <taxon>Pseudomonadati</taxon>
        <taxon>Gemmatimonadota</taxon>
        <taxon>Gemmatimonadia</taxon>
        <taxon>Gemmatimonadales</taxon>
        <taxon>Gemmatimonadaceae</taxon>
        <taxon>Gemmatimonas</taxon>
    </lineage>
</organism>
<feature type="region of interest" description="Disordered" evidence="8">
    <location>
        <begin position="323"/>
        <end position="347"/>
    </location>
</feature>
<proteinExistence type="predicted"/>
<evidence type="ECO:0000256" key="2">
    <source>
        <dbReference type="ARBA" id="ARBA00022676"/>
    </source>
</evidence>
<feature type="domain" description="Glycosyltransferase 2-like" evidence="10">
    <location>
        <begin position="23"/>
        <end position="138"/>
    </location>
</feature>
<evidence type="ECO:0000256" key="8">
    <source>
        <dbReference type="SAM" id="MobiDB-lite"/>
    </source>
</evidence>
<sequence length="347" mass="38522">MAVSARPLRRVSQSTATSVVDVSVLVPAKDEAGNLALFLELCEATFRNESARYEVVVVDDGSTDGSWALLQELRASYPFLRPVRHRAQRGIAEALRTGYLQSHGRVLVFYPADLQFKPEDIPRLVNPILAGESDMVTGYKQGKYEKAFVSGIYNKLSRTLFHVPVRDLNNVKAYRREIMAALPMRPDFHRYMIVMAAAQGFTVTEVPVPLYARHSGRSKFGLSRIPIGVLDMLAVWFELKFGQKPLLAFGMLGVALFALGVLSGLGALVWLAMTGQGQRWVWTVIQTCLMLGSIFFATGLLGEQIAQQRSEVRELRRELGELASAQHDEDADDVTPSVTAGVDRDHR</sequence>
<protein>
    <submittedName>
        <fullName evidence="11">Glycosyltransferase family 2 protein</fullName>
    </submittedName>
</protein>
<evidence type="ECO:0000259" key="10">
    <source>
        <dbReference type="Pfam" id="PF00535"/>
    </source>
</evidence>
<name>A0A6M4IJ14_9BACT</name>
<accession>A0A6M4IJ14</accession>
<dbReference type="RefSeq" id="WP_171224513.1">
    <property type="nucleotide sequence ID" value="NZ_CP053085.1"/>
</dbReference>
<dbReference type="PANTHER" id="PTHR48090:SF3">
    <property type="entry name" value="UNDECAPRENYL-PHOSPHATE 4-DEOXY-4-FORMAMIDO-L-ARABINOSE TRANSFERASE"/>
    <property type="match status" value="1"/>
</dbReference>
<keyword evidence="4 9" id="KW-0812">Transmembrane</keyword>
<evidence type="ECO:0000256" key="3">
    <source>
        <dbReference type="ARBA" id="ARBA00022679"/>
    </source>
</evidence>
<keyword evidence="1" id="KW-1003">Cell membrane</keyword>
<dbReference type="Proteomes" id="UP000500938">
    <property type="component" value="Chromosome"/>
</dbReference>